<dbReference type="AlphaFoldDB" id="A0A4Q0QMU1"/>
<reference evidence="1 2" key="1">
    <citation type="submission" date="2018-11" db="EMBL/GenBank/DDBJ databases">
        <title>Bradyrhizobium sp. nov., isolated from effective nodules of peanut in China.</title>
        <authorList>
            <person name="Li Y."/>
        </authorList>
    </citation>
    <scope>NUCLEOTIDE SEQUENCE [LARGE SCALE GENOMIC DNA]</scope>
    <source>
        <strain evidence="1 2">CCBAU 51770</strain>
    </source>
</reference>
<name>A0A4Q0QMU1_9BRAD</name>
<dbReference type="Proteomes" id="UP000290174">
    <property type="component" value="Unassembled WGS sequence"/>
</dbReference>
<protein>
    <submittedName>
        <fullName evidence="1">Uncharacterized protein</fullName>
    </submittedName>
</protein>
<comment type="caution">
    <text evidence="1">The sequence shown here is derived from an EMBL/GenBank/DDBJ whole genome shotgun (WGS) entry which is preliminary data.</text>
</comment>
<organism evidence="1 2">
    <name type="scientific">Bradyrhizobium zhanjiangense</name>
    <dbReference type="NCBI Taxonomy" id="1325107"/>
    <lineage>
        <taxon>Bacteria</taxon>
        <taxon>Pseudomonadati</taxon>
        <taxon>Pseudomonadota</taxon>
        <taxon>Alphaproteobacteria</taxon>
        <taxon>Hyphomicrobiales</taxon>
        <taxon>Nitrobacteraceae</taxon>
        <taxon>Bradyrhizobium</taxon>
    </lineage>
</organism>
<gene>
    <name evidence="1" type="ORF">EAS61_19125</name>
</gene>
<dbReference type="EMBL" id="RKMK01000017">
    <property type="protein sequence ID" value="RXG94618.1"/>
    <property type="molecule type" value="Genomic_DNA"/>
</dbReference>
<evidence type="ECO:0000313" key="2">
    <source>
        <dbReference type="Proteomes" id="UP000290174"/>
    </source>
</evidence>
<evidence type="ECO:0000313" key="1">
    <source>
        <dbReference type="EMBL" id="RXG94618.1"/>
    </source>
</evidence>
<accession>A0A4Q0QMU1</accession>
<sequence length="63" mass="6917">MLNIMRNALDQAWELLPQASKGNLPKIEMADRILRKAATGERDLARLRAAALAGTDIKHPALP</sequence>
<proteinExistence type="predicted"/>